<dbReference type="InterPro" id="IPR009057">
    <property type="entry name" value="Homeodomain-like_sf"/>
</dbReference>
<dbReference type="InterPro" id="IPR035472">
    <property type="entry name" value="RpiR-like_SIS"/>
</dbReference>
<feature type="domain" description="SIS" evidence="6">
    <location>
        <begin position="136"/>
        <end position="274"/>
    </location>
</feature>
<sequence length="312" mass="33509">MKNRQETPHQSATLLERLAREAATLTARERALADALGRDYPHALLESATALAAQHGTSASTVVRLFAKLGYASYSDAQREARASVTALLPTAGQRAPATIGNKRTLRACVDDALLHDQHNLAATHEALDIAAFEAIARLLADPRGRLFVLAQKNSAPVGAWLALHLNMCRPQVQELGAGAVTATDAMLWVEPEDVLLTFSIRRYSSAPVSIARAFRERGARVIAICDSPAAPLIPLSHHHLLVRTANASPFDSYTAAFFLCNALVSAVAQLRHPDVIKALQRRDALWEAFESDPVDGLRRGAPGGTAGSPRS</sequence>
<dbReference type="Gene3D" id="1.10.10.10">
    <property type="entry name" value="Winged helix-like DNA-binding domain superfamily/Winged helix DNA-binding domain"/>
    <property type="match status" value="1"/>
</dbReference>
<keyword evidence="4" id="KW-0804">Transcription</keyword>
<evidence type="ECO:0000256" key="2">
    <source>
        <dbReference type="ARBA" id="ARBA00023125"/>
    </source>
</evidence>
<keyword evidence="2" id="KW-0238">DNA-binding</keyword>
<dbReference type="InterPro" id="IPR047640">
    <property type="entry name" value="RpiR-like"/>
</dbReference>
<dbReference type="EMBL" id="JARJLM010000688">
    <property type="protein sequence ID" value="MDF3839551.1"/>
    <property type="molecule type" value="Genomic_DNA"/>
</dbReference>
<dbReference type="PROSITE" id="PS51464">
    <property type="entry name" value="SIS"/>
    <property type="match status" value="1"/>
</dbReference>
<evidence type="ECO:0000259" key="5">
    <source>
        <dbReference type="PROSITE" id="PS51071"/>
    </source>
</evidence>
<dbReference type="InterPro" id="IPR036388">
    <property type="entry name" value="WH-like_DNA-bd_sf"/>
</dbReference>
<dbReference type="PANTHER" id="PTHR30514:SF18">
    <property type="entry name" value="RPIR-FAMILY TRANSCRIPTIONAL REGULATOR"/>
    <property type="match status" value="1"/>
</dbReference>
<evidence type="ECO:0000259" key="6">
    <source>
        <dbReference type="PROSITE" id="PS51464"/>
    </source>
</evidence>
<accession>A0ABT6B3W0</accession>
<feature type="domain" description="HTH rpiR-type" evidence="5">
    <location>
        <begin position="12"/>
        <end position="88"/>
    </location>
</feature>
<keyword evidence="8" id="KW-1185">Reference proteome</keyword>
<dbReference type="SUPFAM" id="SSF53697">
    <property type="entry name" value="SIS domain"/>
    <property type="match status" value="1"/>
</dbReference>
<evidence type="ECO:0000313" key="7">
    <source>
        <dbReference type="EMBL" id="MDF3839551.1"/>
    </source>
</evidence>
<proteinExistence type="predicted"/>
<dbReference type="RefSeq" id="WP_051078465.1">
    <property type="nucleotide sequence ID" value="NZ_JARJLM010000688.1"/>
</dbReference>
<reference evidence="7 8" key="1">
    <citation type="submission" date="2023-03" db="EMBL/GenBank/DDBJ databases">
        <title>Draft assemblies of triclosan tolerant bacteria isolated from returned activated sludge.</title>
        <authorList>
            <person name="Van Hamelsveld S."/>
        </authorList>
    </citation>
    <scope>NUCLEOTIDE SEQUENCE [LARGE SCALE GENOMIC DNA]</scope>
    <source>
        <strain evidence="7 8">GW210010_S58</strain>
    </source>
</reference>
<evidence type="ECO:0000256" key="4">
    <source>
        <dbReference type="ARBA" id="ARBA00023163"/>
    </source>
</evidence>
<dbReference type="Pfam" id="PF01380">
    <property type="entry name" value="SIS"/>
    <property type="match status" value="1"/>
</dbReference>
<dbReference type="InterPro" id="IPR001347">
    <property type="entry name" value="SIS_dom"/>
</dbReference>
<keyword evidence="1" id="KW-0805">Transcription regulation</keyword>
<dbReference type="PANTHER" id="PTHR30514">
    <property type="entry name" value="GLUCOKINASE"/>
    <property type="match status" value="1"/>
</dbReference>
<name>A0ABT6B3W0_9BURK</name>
<dbReference type="InterPro" id="IPR046348">
    <property type="entry name" value="SIS_dom_sf"/>
</dbReference>
<dbReference type="SUPFAM" id="SSF46689">
    <property type="entry name" value="Homeodomain-like"/>
    <property type="match status" value="1"/>
</dbReference>
<dbReference type="Proteomes" id="UP001216674">
    <property type="component" value="Unassembled WGS sequence"/>
</dbReference>
<organism evidence="7 8">
    <name type="scientific">Cupriavidus basilensis</name>
    <dbReference type="NCBI Taxonomy" id="68895"/>
    <lineage>
        <taxon>Bacteria</taxon>
        <taxon>Pseudomonadati</taxon>
        <taxon>Pseudomonadota</taxon>
        <taxon>Betaproteobacteria</taxon>
        <taxon>Burkholderiales</taxon>
        <taxon>Burkholderiaceae</taxon>
        <taxon>Cupriavidus</taxon>
    </lineage>
</organism>
<keyword evidence="3" id="KW-0324">Glycolysis</keyword>
<evidence type="ECO:0000256" key="3">
    <source>
        <dbReference type="ARBA" id="ARBA00023152"/>
    </source>
</evidence>
<dbReference type="InterPro" id="IPR000281">
    <property type="entry name" value="HTH_RpiR"/>
</dbReference>
<gene>
    <name evidence="7" type="ORF">P3W85_42435</name>
</gene>
<evidence type="ECO:0000256" key="1">
    <source>
        <dbReference type="ARBA" id="ARBA00023015"/>
    </source>
</evidence>
<protein>
    <submittedName>
        <fullName evidence="7">MurR/RpiR family transcriptional regulator</fullName>
    </submittedName>
</protein>
<evidence type="ECO:0000313" key="8">
    <source>
        <dbReference type="Proteomes" id="UP001216674"/>
    </source>
</evidence>
<comment type="caution">
    <text evidence="7">The sequence shown here is derived from an EMBL/GenBank/DDBJ whole genome shotgun (WGS) entry which is preliminary data.</text>
</comment>
<dbReference type="Gene3D" id="3.40.50.10490">
    <property type="entry name" value="Glucose-6-phosphate isomerase like protein, domain 1"/>
    <property type="match status" value="1"/>
</dbReference>
<dbReference type="PROSITE" id="PS51071">
    <property type="entry name" value="HTH_RPIR"/>
    <property type="match status" value="1"/>
</dbReference>
<dbReference type="CDD" id="cd05013">
    <property type="entry name" value="SIS_RpiR"/>
    <property type="match status" value="1"/>
</dbReference>